<evidence type="ECO:0000256" key="3">
    <source>
        <dbReference type="ARBA" id="ARBA00023096"/>
    </source>
</evidence>
<feature type="active site" description="Proton acceptor" evidence="4">
    <location>
        <position position="43"/>
    </location>
</feature>
<feature type="active site" description="Proton acceptor" evidence="4">
    <location>
        <position position="70"/>
    </location>
</feature>
<dbReference type="GO" id="GO:0005829">
    <property type="term" value="C:cytosol"/>
    <property type="evidence" value="ECO:0007669"/>
    <property type="project" value="TreeGrafter"/>
</dbReference>
<dbReference type="PANTHER" id="PTHR30456:SF0">
    <property type="entry name" value="PYRIDOXINE 5'-PHOSPHATE SYNTHASE"/>
    <property type="match status" value="1"/>
</dbReference>
<dbReference type="HAMAP" id="MF_00279">
    <property type="entry name" value="PdxJ"/>
    <property type="match status" value="1"/>
</dbReference>
<keyword evidence="3 4" id="KW-0664">Pyridoxine biosynthesis</keyword>
<dbReference type="UniPathway" id="UPA00244">
    <property type="reaction ID" value="UER00313"/>
</dbReference>
<dbReference type="CDD" id="cd00003">
    <property type="entry name" value="PNPsynthase"/>
    <property type="match status" value="1"/>
</dbReference>
<evidence type="ECO:0000313" key="7">
    <source>
        <dbReference type="Proteomes" id="UP000319783"/>
    </source>
</evidence>
<dbReference type="Pfam" id="PF03740">
    <property type="entry name" value="PdxJ"/>
    <property type="match status" value="1"/>
</dbReference>
<evidence type="ECO:0000313" key="6">
    <source>
        <dbReference type="EMBL" id="TLD40792.1"/>
    </source>
</evidence>
<feature type="binding site" evidence="4">
    <location>
        <position position="100"/>
    </location>
    <ligand>
        <name>1-deoxy-D-xylulose 5-phosphate</name>
        <dbReference type="ChEBI" id="CHEBI:57792"/>
    </ligand>
</feature>
<dbReference type="NCBIfam" id="TIGR00559">
    <property type="entry name" value="pdxJ"/>
    <property type="match status" value="1"/>
</dbReference>
<feature type="binding site" evidence="4">
    <location>
        <position position="192"/>
    </location>
    <ligand>
        <name>3-amino-2-oxopropyl phosphate</name>
        <dbReference type="ChEBI" id="CHEBI:57279"/>
    </ligand>
</feature>
<dbReference type="InterPro" id="IPR013785">
    <property type="entry name" value="Aldolase_TIM"/>
</dbReference>
<dbReference type="GO" id="GO:0033856">
    <property type="term" value="F:pyridoxine 5'-phosphate synthase activity"/>
    <property type="evidence" value="ECO:0007669"/>
    <property type="project" value="UniProtKB-UniRule"/>
</dbReference>
<dbReference type="InterPro" id="IPR004569">
    <property type="entry name" value="PyrdxlP_synth_PdxJ"/>
</dbReference>
<evidence type="ECO:0000256" key="5">
    <source>
        <dbReference type="NCBIfam" id="TIGR00559"/>
    </source>
</evidence>
<keyword evidence="2 4" id="KW-0808">Transferase</keyword>
<dbReference type="PANTHER" id="PTHR30456">
    <property type="entry name" value="PYRIDOXINE 5'-PHOSPHATE SYNTHASE"/>
    <property type="match status" value="1"/>
</dbReference>
<feature type="binding site" evidence="4">
    <location>
        <position position="45"/>
    </location>
    <ligand>
        <name>1-deoxy-D-xylulose 5-phosphate</name>
        <dbReference type="ChEBI" id="CHEBI:57792"/>
    </ligand>
</feature>
<feature type="site" description="Transition state stabilizer" evidence="4">
    <location>
        <position position="151"/>
    </location>
</feature>
<comment type="pathway">
    <text evidence="4">Cofactor biosynthesis; pyridoxine 5'-phosphate biosynthesis; pyridoxine 5'-phosphate from D-erythrose 4-phosphate: step 5/5.</text>
</comment>
<feature type="binding site" evidence="4">
    <location>
        <position position="7"/>
    </location>
    <ligand>
        <name>3-amino-2-oxopropyl phosphate</name>
        <dbReference type="ChEBI" id="CHEBI:57279"/>
    </ligand>
</feature>
<reference evidence="6 7" key="1">
    <citation type="submission" date="2019-04" db="EMBL/GenBank/DDBJ databases">
        <title>Genome of a novel bacterium Candidatus Jettenia ecosi reconstructed from metagenome of an anammox bioreactor.</title>
        <authorList>
            <person name="Mardanov A.V."/>
            <person name="Beletsky A.V."/>
            <person name="Ravin N.V."/>
            <person name="Botchkova E.A."/>
            <person name="Litti Y.V."/>
            <person name="Nozhevnikova A.N."/>
        </authorList>
    </citation>
    <scope>NUCLEOTIDE SEQUENCE [LARGE SCALE GENOMIC DNA]</scope>
    <source>
        <strain evidence="6">J2</strain>
    </source>
</reference>
<dbReference type="EMBL" id="SULG01000080">
    <property type="protein sequence ID" value="TLD40792.1"/>
    <property type="molecule type" value="Genomic_DNA"/>
</dbReference>
<dbReference type="InterPro" id="IPR036130">
    <property type="entry name" value="Pyridoxine-5'_phos_synth"/>
</dbReference>
<comment type="similarity">
    <text evidence="4">Belongs to the PNP synthase family.</text>
</comment>
<name>A0A533Q820_9BACT</name>
<evidence type="ECO:0000256" key="1">
    <source>
        <dbReference type="ARBA" id="ARBA00022490"/>
    </source>
</evidence>
<accession>A0A533Q820</accession>
<evidence type="ECO:0000256" key="4">
    <source>
        <dbReference type="HAMAP-Rule" id="MF_00279"/>
    </source>
</evidence>
<feature type="binding site" evidence="4">
    <location>
        <position position="18"/>
    </location>
    <ligand>
        <name>3-amino-2-oxopropyl phosphate</name>
        <dbReference type="ChEBI" id="CHEBI:57279"/>
    </ligand>
</feature>
<comment type="subcellular location">
    <subcellularLocation>
        <location evidence="4">Cytoplasm</location>
    </subcellularLocation>
</comment>
<feature type="active site" description="Proton donor" evidence="4">
    <location>
        <position position="191"/>
    </location>
</feature>
<dbReference type="GO" id="GO:0008615">
    <property type="term" value="P:pyridoxine biosynthetic process"/>
    <property type="evidence" value="ECO:0007669"/>
    <property type="project" value="UniProtKB-UniRule"/>
</dbReference>
<comment type="catalytic activity">
    <reaction evidence="4">
        <text>3-amino-2-oxopropyl phosphate + 1-deoxy-D-xylulose 5-phosphate = pyridoxine 5'-phosphate + phosphate + 2 H2O + H(+)</text>
        <dbReference type="Rhea" id="RHEA:15265"/>
        <dbReference type="ChEBI" id="CHEBI:15377"/>
        <dbReference type="ChEBI" id="CHEBI:15378"/>
        <dbReference type="ChEBI" id="CHEBI:43474"/>
        <dbReference type="ChEBI" id="CHEBI:57279"/>
        <dbReference type="ChEBI" id="CHEBI:57792"/>
        <dbReference type="ChEBI" id="CHEBI:58589"/>
        <dbReference type="EC" id="2.6.99.2"/>
    </reaction>
</comment>
<evidence type="ECO:0000256" key="2">
    <source>
        <dbReference type="ARBA" id="ARBA00022679"/>
    </source>
</evidence>
<dbReference type="AlphaFoldDB" id="A0A533Q820"/>
<organism evidence="6 7">
    <name type="scientific">Candidatus Jettenia ecosi</name>
    <dbReference type="NCBI Taxonomy" id="2494326"/>
    <lineage>
        <taxon>Bacteria</taxon>
        <taxon>Pseudomonadati</taxon>
        <taxon>Planctomycetota</taxon>
        <taxon>Candidatus Brocadiia</taxon>
        <taxon>Candidatus Brocadiales</taxon>
        <taxon>Candidatus Brocadiaceae</taxon>
        <taxon>Candidatus Jettenia</taxon>
    </lineage>
</organism>
<feature type="binding site" evidence="4">
    <location>
        <begin position="9"/>
        <end position="10"/>
    </location>
    <ligand>
        <name>1-deoxy-D-xylulose 5-phosphate</name>
        <dbReference type="ChEBI" id="CHEBI:57792"/>
    </ligand>
</feature>
<proteinExistence type="inferred from homology"/>
<sequence length="252" mass="28186">MIKLGVNIDHIATIRQARKTFEPDPVTAASLATLGGADIITVHLREDRRHIQDRDVRLLKEMVFTKLNLEMAAARDIVDIAIEIKPDQVTLVPERRQEITTEGGLDVVSQKETLVEVIKRLKNSGIMVSLFIDPEESQISVSRDVGAQCVELHTGNYALARDDVSRSKMIERLQMGLKIAQKLGLQVNAGHGLTYHNTGLIVESLDVEELHIGHSIISRSVFVGIQKAVSEMKELIIRHSSQKQQSNRKDDY</sequence>
<dbReference type="NCBIfam" id="NF003627">
    <property type="entry name" value="PRK05265.1-5"/>
    <property type="match status" value="1"/>
</dbReference>
<comment type="caution">
    <text evidence="6">The sequence shown here is derived from an EMBL/GenBank/DDBJ whole genome shotgun (WGS) entry which is preliminary data.</text>
</comment>
<protein>
    <recommendedName>
        <fullName evidence="4 5">Pyridoxine 5'-phosphate synthase</fullName>
        <shortName evidence="4">PNP synthase</shortName>
        <ecNumber evidence="4 5">2.6.99.2</ecNumber>
    </recommendedName>
</protein>
<dbReference type="SUPFAM" id="SSF63892">
    <property type="entry name" value="Pyridoxine 5'-phosphate synthase"/>
    <property type="match status" value="1"/>
</dbReference>
<comment type="subunit">
    <text evidence="4">Homooctamer; tetramer of dimers.</text>
</comment>
<dbReference type="Proteomes" id="UP000319783">
    <property type="component" value="Unassembled WGS sequence"/>
</dbReference>
<dbReference type="EC" id="2.6.99.2" evidence="4 5"/>
<comment type="function">
    <text evidence="4">Catalyzes the complicated ring closure reaction between the two acyclic compounds 1-deoxy-D-xylulose-5-phosphate (DXP) and 3-amino-2-oxopropyl phosphate (1-amino-acetone-3-phosphate or AAP) to form pyridoxine 5'-phosphate (PNP) and inorganic phosphate.</text>
</comment>
<dbReference type="NCBIfam" id="NF003625">
    <property type="entry name" value="PRK05265.1-3"/>
    <property type="match status" value="1"/>
</dbReference>
<feature type="binding site" evidence="4">
    <location>
        <position position="50"/>
    </location>
    <ligand>
        <name>1-deoxy-D-xylulose 5-phosphate</name>
        <dbReference type="ChEBI" id="CHEBI:57792"/>
    </ligand>
</feature>
<feature type="binding site" evidence="4">
    <location>
        <begin position="213"/>
        <end position="214"/>
    </location>
    <ligand>
        <name>3-amino-2-oxopropyl phosphate</name>
        <dbReference type="ChEBI" id="CHEBI:57279"/>
    </ligand>
</feature>
<dbReference type="Gene3D" id="3.20.20.70">
    <property type="entry name" value="Aldolase class I"/>
    <property type="match status" value="1"/>
</dbReference>
<gene>
    <name evidence="4" type="primary">pdxJ</name>
    <name evidence="6" type="ORF">JETT_2946</name>
</gene>
<keyword evidence="1 4" id="KW-0963">Cytoplasm</keyword>